<gene>
    <name evidence="6" type="ORF">LCGC14_0300040</name>
</gene>
<dbReference type="SUPFAM" id="SSF53850">
    <property type="entry name" value="Periplasmic binding protein-like II"/>
    <property type="match status" value="1"/>
</dbReference>
<reference evidence="6" key="1">
    <citation type="journal article" date="2015" name="Nature">
        <title>Complex archaea that bridge the gap between prokaryotes and eukaryotes.</title>
        <authorList>
            <person name="Spang A."/>
            <person name="Saw J.H."/>
            <person name="Jorgensen S.L."/>
            <person name="Zaremba-Niedzwiedzka K."/>
            <person name="Martijn J."/>
            <person name="Lind A.E."/>
            <person name="van Eijk R."/>
            <person name="Schleper C."/>
            <person name="Guy L."/>
            <person name="Ettema T.J."/>
        </authorList>
    </citation>
    <scope>NUCLEOTIDE SEQUENCE</scope>
</reference>
<dbReference type="InterPro" id="IPR005119">
    <property type="entry name" value="LysR_subst-bd"/>
</dbReference>
<dbReference type="GO" id="GO:0043565">
    <property type="term" value="F:sequence-specific DNA binding"/>
    <property type="evidence" value="ECO:0007669"/>
    <property type="project" value="TreeGrafter"/>
</dbReference>
<dbReference type="CDD" id="cd08422">
    <property type="entry name" value="PBP2_CrgA_like"/>
    <property type="match status" value="1"/>
</dbReference>
<dbReference type="Gene3D" id="3.40.190.290">
    <property type="match status" value="1"/>
</dbReference>
<accession>A0A0F9U7S2</accession>
<evidence type="ECO:0000259" key="5">
    <source>
        <dbReference type="PROSITE" id="PS50931"/>
    </source>
</evidence>
<evidence type="ECO:0000256" key="2">
    <source>
        <dbReference type="ARBA" id="ARBA00023015"/>
    </source>
</evidence>
<feature type="domain" description="HTH lysR-type" evidence="5">
    <location>
        <begin position="12"/>
        <end position="67"/>
    </location>
</feature>
<dbReference type="GO" id="GO:0006351">
    <property type="term" value="P:DNA-templated transcription"/>
    <property type="evidence" value="ECO:0007669"/>
    <property type="project" value="TreeGrafter"/>
</dbReference>
<dbReference type="PROSITE" id="PS50931">
    <property type="entry name" value="HTH_LYSR"/>
    <property type="match status" value="1"/>
</dbReference>
<dbReference type="InterPro" id="IPR058163">
    <property type="entry name" value="LysR-type_TF_proteobact-type"/>
</dbReference>
<dbReference type="Gene3D" id="1.10.10.10">
    <property type="entry name" value="Winged helix-like DNA-binding domain superfamily/Winged helix DNA-binding domain"/>
    <property type="match status" value="1"/>
</dbReference>
<evidence type="ECO:0000313" key="6">
    <source>
        <dbReference type="EMBL" id="KKN83372.1"/>
    </source>
</evidence>
<name>A0A0F9U7S2_9ZZZZ</name>
<keyword evidence="2" id="KW-0805">Transcription regulation</keyword>
<dbReference type="SUPFAM" id="SSF46785">
    <property type="entry name" value="Winged helix' DNA-binding domain"/>
    <property type="match status" value="1"/>
</dbReference>
<dbReference type="Pfam" id="PF00126">
    <property type="entry name" value="HTH_1"/>
    <property type="match status" value="1"/>
</dbReference>
<dbReference type="GO" id="GO:0003700">
    <property type="term" value="F:DNA-binding transcription factor activity"/>
    <property type="evidence" value="ECO:0007669"/>
    <property type="project" value="InterPro"/>
</dbReference>
<dbReference type="AlphaFoldDB" id="A0A0F9U7S2"/>
<comment type="similarity">
    <text evidence="1">Belongs to the LysR transcriptional regulatory family.</text>
</comment>
<dbReference type="InterPro" id="IPR000847">
    <property type="entry name" value="LysR_HTH_N"/>
</dbReference>
<dbReference type="Pfam" id="PF03466">
    <property type="entry name" value="LysR_substrate"/>
    <property type="match status" value="1"/>
</dbReference>
<keyword evidence="4" id="KW-0804">Transcription</keyword>
<dbReference type="EMBL" id="LAZR01000186">
    <property type="protein sequence ID" value="KKN83372.1"/>
    <property type="molecule type" value="Genomic_DNA"/>
</dbReference>
<dbReference type="FunFam" id="1.10.10.10:FF:000001">
    <property type="entry name" value="LysR family transcriptional regulator"/>
    <property type="match status" value="1"/>
</dbReference>
<evidence type="ECO:0000256" key="3">
    <source>
        <dbReference type="ARBA" id="ARBA00023125"/>
    </source>
</evidence>
<evidence type="ECO:0000256" key="4">
    <source>
        <dbReference type="ARBA" id="ARBA00023163"/>
    </source>
</evidence>
<proteinExistence type="inferred from homology"/>
<dbReference type="InterPro" id="IPR036388">
    <property type="entry name" value="WH-like_DNA-bd_sf"/>
</dbReference>
<sequence>MVDESETLGGALEDLQAFCAVIEFGSISAAARQLQETKGGVSRRISRLESRLGAALLARTSRAVSATEEGTAFYLKTRDALSLLAEATNDARQSGSVPQGHLRITAPMDIGIDILPPMLVHFRELHPQISVELLLTDSTLDLAANRIDLALRATPGNLPNMNYRASVLSGFTISLYAGHGYLRQTDAPQTPQQLADHSVITCRELVGATGLQLTHSRGRSTELLLQPSIRTSDYASAQRLLLAGAGIGPLPDLVAARSLASGALLPVLPEWHVSRGSLYAISLGGAEAPARVRVFREFLRRELALLQAQTPPQT</sequence>
<dbReference type="PANTHER" id="PTHR30537">
    <property type="entry name" value="HTH-TYPE TRANSCRIPTIONAL REGULATOR"/>
    <property type="match status" value="1"/>
</dbReference>
<organism evidence="6">
    <name type="scientific">marine sediment metagenome</name>
    <dbReference type="NCBI Taxonomy" id="412755"/>
    <lineage>
        <taxon>unclassified sequences</taxon>
        <taxon>metagenomes</taxon>
        <taxon>ecological metagenomes</taxon>
    </lineage>
</organism>
<keyword evidence="3" id="KW-0238">DNA-binding</keyword>
<evidence type="ECO:0000256" key="1">
    <source>
        <dbReference type="ARBA" id="ARBA00009437"/>
    </source>
</evidence>
<protein>
    <recommendedName>
        <fullName evidence="5">HTH lysR-type domain-containing protein</fullName>
    </recommendedName>
</protein>
<dbReference type="PANTHER" id="PTHR30537:SF5">
    <property type="entry name" value="HTH-TYPE TRANSCRIPTIONAL ACTIVATOR TTDR-RELATED"/>
    <property type="match status" value="1"/>
</dbReference>
<comment type="caution">
    <text evidence="6">The sequence shown here is derived from an EMBL/GenBank/DDBJ whole genome shotgun (WGS) entry which is preliminary data.</text>
</comment>
<dbReference type="InterPro" id="IPR036390">
    <property type="entry name" value="WH_DNA-bd_sf"/>
</dbReference>